<comment type="subcellular location">
    <subcellularLocation>
        <location evidence="1">Membrane</location>
        <topology evidence="1">Multi-pass membrane protein</topology>
    </subcellularLocation>
</comment>
<feature type="transmembrane region" description="Helical" evidence="9">
    <location>
        <begin position="64"/>
        <end position="83"/>
    </location>
</feature>
<keyword evidence="7" id="KW-0406">Ion transport</keyword>
<feature type="transmembrane region" description="Helical" evidence="9">
    <location>
        <begin position="305"/>
        <end position="327"/>
    </location>
</feature>
<keyword evidence="8 9" id="KW-0472">Membrane</keyword>
<feature type="transmembrane region" description="Helical" evidence="9">
    <location>
        <begin position="334"/>
        <end position="359"/>
    </location>
</feature>
<evidence type="ECO:0000259" key="10">
    <source>
        <dbReference type="Pfam" id="PF00999"/>
    </source>
</evidence>
<evidence type="ECO:0000256" key="8">
    <source>
        <dbReference type="ARBA" id="ARBA00023136"/>
    </source>
</evidence>
<evidence type="ECO:0000256" key="5">
    <source>
        <dbReference type="ARBA" id="ARBA00022692"/>
    </source>
</evidence>
<dbReference type="InterPro" id="IPR036291">
    <property type="entry name" value="NAD(P)-bd_dom_sf"/>
</dbReference>
<dbReference type="InterPro" id="IPR006153">
    <property type="entry name" value="Cation/H_exchanger_TM"/>
</dbReference>
<feature type="transmembrane region" description="Helical" evidence="9">
    <location>
        <begin position="226"/>
        <end position="246"/>
    </location>
</feature>
<feature type="transmembrane region" description="Helical" evidence="9">
    <location>
        <begin position="125"/>
        <end position="144"/>
    </location>
</feature>
<feature type="domain" description="Cation/H+ exchanger transmembrane" evidence="10">
    <location>
        <begin position="26"/>
        <end position="380"/>
    </location>
</feature>
<feature type="domain" description="RCK N-terminal" evidence="11">
    <location>
        <begin position="423"/>
        <end position="545"/>
    </location>
</feature>
<dbReference type="RefSeq" id="WP_263711751.1">
    <property type="nucleotide sequence ID" value="NZ_JAOWKX010000003.1"/>
</dbReference>
<dbReference type="InterPro" id="IPR003148">
    <property type="entry name" value="RCK_N"/>
</dbReference>
<evidence type="ECO:0000256" key="9">
    <source>
        <dbReference type="SAM" id="Phobius"/>
    </source>
</evidence>
<evidence type="ECO:0000256" key="7">
    <source>
        <dbReference type="ARBA" id="ARBA00023065"/>
    </source>
</evidence>
<organism evidence="12 13">
    <name type="scientific">Fluctibacter corallii</name>
    <dbReference type="NCBI Taxonomy" id="2984329"/>
    <lineage>
        <taxon>Bacteria</taxon>
        <taxon>Pseudomonadati</taxon>
        <taxon>Pseudomonadota</taxon>
        <taxon>Gammaproteobacteria</taxon>
        <taxon>Alteromonadales</taxon>
        <taxon>Alteromonadaceae</taxon>
        <taxon>Fluctibacter</taxon>
    </lineage>
</organism>
<proteinExistence type="inferred from homology"/>
<evidence type="ECO:0000256" key="1">
    <source>
        <dbReference type="ARBA" id="ARBA00004141"/>
    </source>
</evidence>
<keyword evidence="5 9" id="KW-0812">Transmembrane</keyword>
<keyword evidence="4" id="KW-0050">Antiport</keyword>
<evidence type="ECO:0000313" key="13">
    <source>
        <dbReference type="Proteomes" id="UP001652504"/>
    </source>
</evidence>
<dbReference type="Proteomes" id="UP001652504">
    <property type="component" value="Unassembled WGS sequence"/>
</dbReference>
<dbReference type="PANTHER" id="PTHR42751:SF3">
    <property type="entry name" value="SODIUM_GLUTAMATE SYMPORTER"/>
    <property type="match status" value="1"/>
</dbReference>
<dbReference type="Gene3D" id="3.40.50.720">
    <property type="entry name" value="NAD(P)-binding Rossmann-like Domain"/>
    <property type="match status" value="1"/>
</dbReference>
<comment type="caution">
    <text evidence="12">The sequence shown here is derived from an EMBL/GenBank/DDBJ whole genome shotgun (WGS) entry which is preliminary data.</text>
</comment>
<keyword evidence="13" id="KW-1185">Reference proteome</keyword>
<sequence length="558" mass="61196">MDYSAFTDMLRANAFYELTTLLGITALFAFVGQLLRQPVIVSFIAVGVVVGPSVLDIVHSDDSIALLSQLGIAILLFLVGLKLDLSLIRSLGKVAVATGLGQVIFTSVIGLGICLLLDFDFLTSVYVGVALTFSSTIIIVKMLSDKREVDALHGRIAIGFLIVQDIVVVIAMVVLSAMGIGESAEQGLWQRLGEILLSAMLMLVVTLLFVRFWANNLIRRVARSSEQLLIFAVALAAIFASIGHVLGFSKELGGLLAGVALASTPYREAIITRLASLRDFLLLFFFISLGSQLDLSILGEQMLPAVILSLFVLIGNPLIVMIIMGLMGYRSRTGFLAGLTVAQISEFSLIFIAMGISIGHLQNEALGLVTLVGLVTIALSVYMISHSHRLYERLSPWFKIFELSSRNREIEQPSLQKGHTAEILVCGAGHYGTQVLEHLIAQNRHVGVIDFNPEIYHHWLAQDIPSFFGDISDVEFLSHLPLRDAKWFIATLPRDALGSRFEDPRRQMIENLRNYGFTGRIAIAINNEKDAEKLRELGVDVILTPYRDAAVQAARIIH</sequence>
<gene>
    <name evidence="12" type="ORF">OE749_07235</name>
</gene>
<feature type="transmembrane region" description="Helical" evidence="9">
    <location>
        <begin position="39"/>
        <end position="58"/>
    </location>
</feature>
<feature type="transmembrane region" description="Helical" evidence="9">
    <location>
        <begin position="156"/>
        <end position="175"/>
    </location>
</feature>
<dbReference type="Pfam" id="PF00999">
    <property type="entry name" value="Na_H_Exchanger"/>
    <property type="match status" value="1"/>
</dbReference>
<keyword evidence="3" id="KW-0813">Transport</keyword>
<evidence type="ECO:0000313" key="12">
    <source>
        <dbReference type="EMBL" id="MCV2884482.1"/>
    </source>
</evidence>
<dbReference type="InterPro" id="IPR038770">
    <property type="entry name" value="Na+/solute_symporter_sf"/>
</dbReference>
<feature type="transmembrane region" description="Helical" evidence="9">
    <location>
        <begin position="195"/>
        <end position="214"/>
    </location>
</feature>
<reference evidence="12 13" key="1">
    <citation type="submission" date="2022-10" db="EMBL/GenBank/DDBJ databases">
        <title>Aestuariibacter sp. AA17 isolated from Montipora capitata coral fragment.</title>
        <authorList>
            <person name="Emsley S.A."/>
            <person name="Pfannmuller K.M."/>
            <person name="Loughran R.M."/>
            <person name="Shlafstein M."/>
            <person name="Papke E."/>
            <person name="Saw J.H."/>
            <person name="Ushijima B."/>
            <person name="Videau P."/>
        </authorList>
    </citation>
    <scope>NUCLEOTIDE SEQUENCE [LARGE SCALE GENOMIC DNA]</scope>
    <source>
        <strain evidence="12 13">AA17</strain>
    </source>
</reference>
<evidence type="ECO:0000256" key="2">
    <source>
        <dbReference type="ARBA" id="ARBA00005551"/>
    </source>
</evidence>
<dbReference type="Pfam" id="PF02254">
    <property type="entry name" value="TrkA_N"/>
    <property type="match status" value="1"/>
</dbReference>
<dbReference type="PANTHER" id="PTHR42751">
    <property type="entry name" value="SODIUM/HYDROGEN EXCHANGER FAMILY/TRKA DOMAIN PROTEIN"/>
    <property type="match status" value="1"/>
</dbReference>
<dbReference type="EMBL" id="JAOWKX010000003">
    <property type="protein sequence ID" value="MCV2884482.1"/>
    <property type="molecule type" value="Genomic_DNA"/>
</dbReference>
<comment type="similarity">
    <text evidence="2">Belongs to the monovalent cation:proton antiporter 2 (CPA2) transporter (TC 2.A.37) family.</text>
</comment>
<name>A0ABT3A872_9ALTE</name>
<feature type="transmembrane region" description="Helical" evidence="9">
    <location>
        <begin position="365"/>
        <end position="384"/>
    </location>
</feature>
<protein>
    <submittedName>
        <fullName evidence="12">Cation:proton antiporter</fullName>
    </submittedName>
</protein>
<feature type="transmembrane region" description="Helical" evidence="9">
    <location>
        <begin position="95"/>
        <end position="119"/>
    </location>
</feature>
<dbReference type="Gene3D" id="1.20.1530.20">
    <property type="match status" value="1"/>
</dbReference>
<keyword evidence="6 9" id="KW-1133">Transmembrane helix</keyword>
<evidence type="ECO:0000256" key="6">
    <source>
        <dbReference type="ARBA" id="ARBA00022989"/>
    </source>
</evidence>
<feature type="transmembrane region" description="Helical" evidence="9">
    <location>
        <begin position="14"/>
        <end position="32"/>
    </location>
</feature>
<dbReference type="SUPFAM" id="SSF51735">
    <property type="entry name" value="NAD(P)-binding Rossmann-fold domains"/>
    <property type="match status" value="1"/>
</dbReference>
<evidence type="ECO:0000259" key="11">
    <source>
        <dbReference type="Pfam" id="PF02254"/>
    </source>
</evidence>
<evidence type="ECO:0000256" key="4">
    <source>
        <dbReference type="ARBA" id="ARBA00022449"/>
    </source>
</evidence>
<accession>A0ABT3A872</accession>
<evidence type="ECO:0000256" key="3">
    <source>
        <dbReference type="ARBA" id="ARBA00022448"/>
    </source>
</evidence>